<dbReference type="GO" id="GO:0005634">
    <property type="term" value="C:nucleus"/>
    <property type="evidence" value="ECO:0007669"/>
    <property type="project" value="TreeGrafter"/>
</dbReference>
<feature type="compositionally biased region" description="Low complexity" evidence="1">
    <location>
        <begin position="116"/>
        <end position="133"/>
    </location>
</feature>
<keyword evidence="3" id="KW-1185">Reference proteome</keyword>
<proteinExistence type="predicted"/>
<protein>
    <submittedName>
        <fullName evidence="2">HCNGP-like protein-domain-containing protein</fullName>
    </submittedName>
</protein>
<dbReference type="PANTHER" id="PTHR13464">
    <property type="entry name" value="TRANSCRIPTIONAL REGULATOR PROTEIN HCNGP"/>
    <property type="match status" value="1"/>
</dbReference>
<dbReference type="Pfam" id="PF07818">
    <property type="entry name" value="HCNGP"/>
    <property type="match status" value="1"/>
</dbReference>
<dbReference type="EMBL" id="KQ964246">
    <property type="protein sequence ID" value="KXJ95967.1"/>
    <property type="molecule type" value="Genomic_DNA"/>
</dbReference>
<dbReference type="AlphaFoldDB" id="A0A136JFP0"/>
<dbReference type="OrthoDB" id="1714508at2759"/>
<name>A0A136JFP0_9PEZI</name>
<dbReference type="STRING" id="196109.A0A136JFP0"/>
<organism evidence="2 3">
    <name type="scientific">Microdochium bolleyi</name>
    <dbReference type="NCBI Taxonomy" id="196109"/>
    <lineage>
        <taxon>Eukaryota</taxon>
        <taxon>Fungi</taxon>
        <taxon>Dikarya</taxon>
        <taxon>Ascomycota</taxon>
        <taxon>Pezizomycotina</taxon>
        <taxon>Sordariomycetes</taxon>
        <taxon>Xylariomycetidae</taxon>
        <taxon>Xylariales</taxon>
        <taxon>Microdochiaceae</taxon>
        <taxon>Microdochium</taxon>
    </lineage>
</organism>
<evidence type="ECO:0000313" key="3">
    <source>
        <dbReference type="Proteomes" id="UP000070501"/>
    </source>
</evidence>
<feature type="compositionally biased region" description="Polar residues" evidence="1">
    <location>
        <begin position="30"/>
        <end position="42"/>
    </location>
</feature>
<dbReference type="InterPro" id="IPR012479">
    <property type="entry name" value="SAP30BP"/>
</dbReference>
<sequence length="291" mass="30753">MALVGYDSSDDEDEQHSQPESSPAVKKTESTNNNISKLQSGPSEPLPEETIPGQDAAPAGPAPQPSSSSSHPAPPAELDAEAAPIGPQLGPSAGPGAPGQAVVGPSFPPLEGVEYSNAAPSPQPQQQLAPGSPYTAHRTTLRDLTLPTVPNMDIPPSPAPLSPSSSAQHEAHLKTSAKFDQFLTLKKQGIHFNSKITSSAALRNPSLTDKLMGFVDIDHKAQYANTLPQEIWNPAAFPRWSYKEQLRQSQADTAAGRIRGQGAPVAFVPAVAVQETPWSDSQGKRRTRFDA</sequence>
<dbReference type="Proteomes" id="UP000070501">
    <property type="component" value="Unassembled WGS sequence"/>
</dbReference>
<evidence type="ECO:0000256" key="1">
    <source>
        <dbReference type="SAM" id="MobiDB-lite"/>
    </source>
</evidence>
<dbReference type="GO" id="GO:0006355">
    <property type="term" value="P:regulation of DNA-templated transcription"/>
    <property type="evidence" value="ECO:0007669"/>
    <property type="project" value="InterPro"/>
</dbReference>
<dbReference type="InParanoid" id="A0A136JFP0"/>
<feature type="region of interest" description="Disordered" evidence="1">
    <location>
        <begin position="1"/>
        <end position="173"/>
    </location>
</feature>
<reference evidence="3" key="1">
    <citation type="submission" date="2016-02" db="EMBL/GenBank/DDBJ databases">
        <title>Draft genome sequence of Microdochium bolleyi, a fungal endophyte of beachgrass.</title>
        <authorList>
            <consortium name="DOE Joint Genome Institute"/>
            <person name="David A.S."/>
            <person name="May G."/>
            <person name="Haridas S."/>
            <person name="Lim J."/>
            <person name="Wang M."/>
            <person name="Labutti K."/>
            <person name="Lipzen A."/>
            <person name="Barry K."/>
            <person name="Grigoriev I.V."/>
        </authorList>
    </citation>
    <scope>NUCLEOTIDE SEQUENCE [LARGE SCALE GENOMIC DNA]</scope>
    <source>
        <strain evidence="3">J235TASD1</strain>
    </source>
</reference>
<dbReference type="PANTHER" id="PTHR13464:SF0">
    <property type="entry name" value="SAP30-BINDING PROTEIN"/>
    <property type="match status" value="1"/>
</dbReference>
<feature type="compositionally biased region" description="Low complexity" evidence="1">
    <location>
        <begin position="81"/>
        <end position="105"/>
    </location>
</feature>
<evidence type="ECO:0000313" key="2">
    <source>
        <dbReference type="EMBL" id="KXJ95967.1"/>
    </source>
</evidence>
<accession>A0A136JFP0</accession>
<gene>
    <name evidence="2" type="ORF">Micbo1qcDRAFT_192845</name>
</gene>